<comment type="caution">
    <text evidence="2">The sequence shown here is derived from an EMBL/GenBank/DDBJ whole genome shotgun (WGS) entry which is preliminary data.</text>
</comment>
<dbReference type="Proteomes" id="UP000186955">
    <property type="component" value="Unassembled WGS sequence"/>
</dbReference>
<organism evidence="2 3">
    <name type="scientific">Penicillium subrubescens</name>
    <dbReference type="NCBI Taxonomy" id="1316194"/>
    <lineage>
        <taxon>Eukaryota</taxon>
        <taxon>Fungi</taxon>
        <taxon>Dikarya</taxon>
        <taxon>Ascomycota</taxon>
        <taxon>Pezizomycotina</taxon>
        <taxon>Eurotiomycetes</taxon>
        <taxon>Eurotiomycetidae</taxon>
        <taxon>Eurotiales</taxon>
        <taxon>Aspergillaceae</taxon>
        <taxon>Penicillium</taxon>
    </lineage>
</organism>
<sequence>MQYPLYADLRQTFLDKIRMTDLGIRPITTRLYRTRRPPATWPNLCFKQAYWGSSGTSKSSQSRRMKAMKTIYQDDLVTAQGVKTLGRRNAKPTANREVEEDYIQQPRTPPIENEAGGCGYQRGIAGMGVQRKQQANPRAI</sequence>
<reference evidence="2 3" key="1">
    <citation type="submission" date="2016-10" db="EMBL/GenBank/DDBJ databases">
        <title>Genome sequence of the ascomycete fungus Penicillium subrubescens.</title>
        <authorList>
            <person name="De Vries R.P."/>
            <person name="Peng M."/>
            <person name="Dilokpimol A."/>
            <person name="Hilden K."/>
            <person name="Makela M.R."/>
            <person name="Grigoriev I."/>
            <person name="Riley R."/>
            <person name="Granchi Z."/>
        </authorList>
    </citation>
    <scope>NUCLEOTIDE SEQUENCE [LARGE SCALE GENOMIC DNA]</scope>
    <source>
        <strain evidence="2 3">CBS 132785</strain>
    </source>
</reference>
<protein>
    <submittedName>
        <fullName evidence="2">Uncharacterized protein</fullName>
    </submittedName>
</protein>
<dbReference type="EMBL" id="MNBE01000683">
    <property type="protein sequence ID" value="OKO97887.1"/>
    <property type="molecule type" value="Genomic_DNA"/>
</dbReference>
<evidence type="ECO:0000313" key="2">
    <source>
        <dbReference type="EMBL" id="OKO97887.1"/>
    </source>
</evidence>
<feature type="region of interest" description="Disordered" evidence="1">
    <location>
        <begin position="83"/>
        <end position="116"/>
    </location>
</feature>
<keyword evidence="3" id="KW-1185">Reference proteome</keyword>
<dbReference type="AlphaFoldDB" id="A0A1Q5TCD6"/>
<name>A0A1Q5TCD6_9EURO</name>
<evidence type="ECO:0000256" key="1">
    <source>
        <dbReference type="SAM" id="MobiDB-lite"/>
    </source>
</evidence>
<accession>A0A1Q5TCD6</accession>
<evidence type="ECO:0000313" key="3">
    <source>
        <dbReference type="Proteomes" id="UP000186955"/>
    </source>
</evidence>
<proteinExistence type="predicted"/>
<gene>
    <name evidence="2" type="ORF">PENSUB_9813</name>
</gene>